<feature type="region of interest" description="Disordered" evidence="1">
    <location>
        <begin position="1"/>
        <end position="23"/>
    </location>
</feature>
<evidence type="ECO:0000256" key="1">
    <source>
        <dbReference type="SAM" id="MobiDB-lite"/>
    </source>
</evidence>
<dbReference type="AlphaFoldDB" id="F0W2S9"/>
<protein>
    <submittedName>
        <fullName evidence="2">AlNc14C11G1311 protein</fullName>
    </submittedName>
</protein>
<reference evidence="2" key="1">
    <citation type="journal article" date="2011" name="PLoS Biol.">
        <title>Gene gain and loss during evolution of obligate parasitism in the white rust pathogen of Arabidopsis thaliana.</title>
        <authorList>
            <person name="Kemen E."/>
            <person name="Gardiner A."/>
            <person name="Schultz-Larsen T."/>
            <person name="Kemen A.C."/>
            <person name="Balmuth A.L."/>
            <person name="Robert-Seilaniantz A."/>
            <person name="Bailey K."/>
            <person name="Holub E."/>
            <person name="Studholme D.J."/>
            <person name="Maclean D."/>
            <person name="Jones J.D."/>
        </authorList>
    </citation>
    <scope>NUCLEOTIDE SEQUENCE</scope>
</reference>
<organism evidence="2">
    <name type="scientific">Albugo laibachii Nc14</name>
    <dbReference type="NCBI Taxonomy" id="890382"/>
    <lineage>
        <taxon>Eukaryota</taxon>
        <taxon>Sar</taxon>
        <taxon>Stramenopiles</taxon>
        <taxon>Oomycota</taxon>
        <taxon>Peronosporomycetes</taxon>
        <taxon>Albuginales</taxon>
        <taxon>Albuginaceae</taxon>
        <taxon>Albugo</taxon>
    </lineage>
</organism>
<sequence length="115" mass="13383">MEQQLRPSSHRSSGILSESSYHSKQDMTEAIVYSYRWAECLSPIRQKSRRVPLSRQVTTFSLRYSATTHKLSQNRSDQTLLSSTKLHDHRTVIRKCISYSITEFFPYKQGVVITI</sequence>
<proteinExistence type="predicted"/>
<dbReference type="EMBL" id="FR824056">
    <property type="protein sequence ID" value="CCA15365.1"/>
    <property type="molecule type" value="Genomic_DNA"/>
</dbReference>
<name>F0W2S9_9STRA</name>
<feature type="compositionally biased region" description="Polar residues" evidence="1">
    <location>
        <begin position="1"/>
        <end position="20"/>
    </location>
</feature>
<accession>F0W2S9</accession>
<evidence type="ECO:0000313" key="2">
    <source>
        <dbReference type="EMBL" id="CCA15365.1"/>
    </source>
</evidence>
<dbReference type="HOGENOM" id="CLU_169960_0_0_1"/>
<reference evidence="2" key="2">
    <citation type="submission" date="2011-02" db="EMBL/GenBank/DDBJ databases">
        <authorList>
            <person name="MacLean D."/>
        </authorList>
    </citation>
    <scope>NUCLEOTIDE SEQUENCE</scope>
</reference>
<gene>
    <name evidence="2" type="primary">AlNc14C11G1311</name>
    <name evidence="2" type="ORF">ALNC14_015080</name>
</gene>